<dbReference type="PANTHER" id="PTHR43747:SF4">
    <property type="entry name" value="FLAVIN-DEPENDENT TRYPTOPHAN HALOGENASE"/>
    <property type="match status" value="1"/>
</dbReference>
<dbReference type="InterPro" id="IPR033856">
    <property type="entry name" value="Trp_halogen"/>
</dbReference>
<evidence type="ECO:0000313" key="1">
    <source>
        <dbReference type="EMBL" id="MFG6465039.1"/>
    </source>
</evidence>
<sequence length="502" mass="56337">MTSPLLRRIVIVGGGTAGWMAAAALSSLLGPGYEIRLVESDEIGTVGVGEATVPYITEFNEALGIDENEFLRFTQGTFKLGIEFVDWARLGDRYMHAFGQVAQDIGALPFHHYWLRLRAQGDTRPLGAYSLNTLAAQQCKFMRSRQDLPNSPLGAIAHAFHFDAGLYARFLRRHAEQRGVQRVEGKVVEVQQREDGGLAAVRLERGEVVAGDLFIDCSGLRGLLIEQTLKAGYDDWRHWLPCDRAVAVPCAAVQPLLPYTRATARPAGWQWRIPLQHRIGNGHVFSSRFMSEDEATALLLAHLDGEALAAPRTIPFVPGQRQRFWVKNCVALGLAAGFFEPIESTNIHLIQTALMRIVSLFPRAGMDEADIAEYNAQTRFEYERIRDFVILHYHATERSDSPFWNHCRTMEIPDSLQRKLALFRSNGRLFRDGDELFAEQSWLQVLIGQRVAPRGYHPMADAMPAPQLQAMANGIEQLLRRCVELMPPHEEFIRAQCAAPRG</sequence>
<organism evidence="1 2">
    <name type="scientific">Pelomonas baiyunensis</name>
    <dbReference type="NCBI Taxonomy" id="3299026"/>
    <lineage>
        <taxon>Bacteria</taxon>
        <taxon>Pseudomonadati</taxon>
        <taxon>Pseudomonadota</taxon>
        <taxon>Betaproteobacteria</taxon>
        <taxon>Burkholderiales</taxon>
        <taxon>Sphaerotilaceae</taxon>
        <taxon>Roseateles</taxon>
    </lineage>
</organism>
<dbReference type="InterPro" id="IPR050816">
    <property type="entry name" value="Flavin-dep_Halogenase_NPB"/>
</dbReference>
<dbReference type="InterPro" id="IPR006905">
    <property type="entry name" value="Flavin_halogenase"/>
</dbReference>
<gene>
    <name evidence="1" type="ORF">ACG01O_00315</name>
</gene>
<dbReference type="EMBL" id="JBIGIB010000001">
    <property type="protein sequence ID" value="MFG6465039.1"/>
    <property type="molecule type" value="Genomic_DNA"/>
</dbReference>
<dbReference type="PANTHER" id="PTHR43747">
    <property type="entry name" value="FAD-BINDING PROTEIN"/>
    <property type="match status" value="1"/>
</dbReference>
<proteinExistence type="predicted"/>
<dbReference type="PIRSF" id="PIRSF011396">
    <property type="entry name" value="Trp_halogenase"/>
    <property type="match status" value="1"/>
</dbReference>
<dbReference type="GO" id="GO:0016491">
    <property type="term" value="F:oxidoreductase activity"/>
    <property type="evidence" value="ECO:0007669"/>
    <property type="project" value="UniProtKB-KW"/>
</dbReference>
<dbReference type="EC" id="1.14.19.-" evidence="1"/>
<dbReference type="SUPFAM" id="SSF51905">
    <property type="entry name" value="FAD/NAD(P)-binding domain"/>
    <property type="match status" value="1"/>
</dbReference>
<accession>A0ABW7GT97</accession>
<dbReference type="Gene3D" id="3.50.50.60">
    <property type="entry name" value="FAD/NAD(P)-binding domain"/>
    <property type="match status" value="1"/>
</dbReference>
<name>A0ABW7GT97_9BURK</name>
<comment type="caution">
    <text evidence="1">The sequence shown here is derived from an EMBL/GenBank/DDBJ whole genome shotgun (WGS) entry which is preliminary data.</text>
</comment>
<dbReference type="InterPro" id="IPR036188">
    <property type="entry name" value="FAD/NAD-bd_sf"/>
</dbReference>
<keyword evidence="1" id="KW-0560">Oxidoreductase</keyword>
<protein>
    <submittedName>
        <fullName evidence="1">Tryptophan halogenase family protein</fullName>
        <ecNumber evidence="1">1.14.19.-</ecNumber>
    </submittedName>
</protein>
<dbReference type="Pfam" id="PF04820">
    <property type="entry name" value="Trp_halogenase"/>
    <property type="match status" value="1"/>
</dbReference>
<dbReference type="RefSeq" id="WP_394379862.1">
    <property type="nucleotide sequence ID" value="NZ_JBIGIB010000001.1"/>
</dbReference>
<evidence type="ECO:0000313" key="2">
    <source>
        <dbReference type="Proteomes" id="UP001606303"/>
    </source>
</evidence>
<dbReference type="Proteomes" id="UP001606303">
    <property type="component" value="Unassembled WGS sequence"/>
</dbReference>
<keyword evidence="2" id="KW-1185">Reference proteome</keyword>
<reference evidence="1 2" key="1">
    <citation type="submission" date="2024-08" db="EMBL/GenBank/DDBJ databases">
        <authorList>
            <person name="Lu H."/>
        </authorList>
    </citation>
    <scope>NUCLEOTIDE SEQUENCE [LARGE SCALE GENOMIC DNA]</scope>
    <source>
        <strain evidence="1 2">BYS87W</strain>
    </source>
</reference>